<dbReference type="Gene3D" id="1.10.630.10">
    <property type="entry name" value="Cytochrome P450"/>
    <property type="match status" value="1"/>
</dbReference>
<proteinExistence type="inferred from homology"/>
<sequence>MLLQPLEVVLQAISWLTTIHGQGTVGVLGILSHRLYFIRGEHHLKAPLYFGLWALASVFVVSIFHAANAFEPLHGNVRTDINAFEALARLNAAFFLPLFTSMVVYRLLEHPLRHFPGPRLLATSKLWHVSYMFTKKNHLFLDDLYHKYGSIVRTGPQELTVVDPEVWQVIGGPGTSCIKGPWYDLMYPYMSLTSLRTKHGYAPRRKRWDEAFGFSTNSYVGDKGHRVHATAKLLLNQLYKCAGSPINVNIWFHHFAFDIMGDLAWGRSFNLVADLTSGSKPHFAPAIITQATSMFQYFTPATWMGHICFYLACYVPFVTQKWNRIFGWAAEICDERLERGGLEAGDKGEAGTDAFSRFILSARRDGDDESLDRLALYGETFAIGVAGTHTTAAALTMMLYELAQRPEMQDELRREIAVAGVVSDGDADGRKEEVDAAALERLPFLDACINETMRFYAPIPSGGARQTTEKGVKVGDTWIPPNTIIIAPRYSISRLEAAWEKPNEFIPERWTTKPDMIRDRRAFNAFGIGRHTCPGKALGMLEVRMVAAMILANFELTLAPTKGNKTRVVDEAKDAFLTLPGELELIFTPLRES</sequence>
<keyword evidence="12" id="KW-1185">Reference proteome</keyword>
<dbReference type="EMBL" id="CAUWAG010000018">
    <property type="protein sequence ID" value="CAJ2511289.1"/>
    <property type="molecule type" value="Genomic_DNA"/>
</dbReference>
<evidence type="ECO:0000256" key="6">
    <source>
        <dbReference type="ARBA" id="ARBA00023004"/>
    </source>
</evidence>
<gene>
    <name evidence="11" type="ORF">KHLLAP_LOCUS11757</name>
</gene>
<dbReference type="InterPro" id="IPR050121">
    <property type="entry name" value="Cytochrome_P450_monoxygenase"/>
</dbReference>
<keyword evidence="7 9" id="KW-0503">Monooxygenase</keyword>
<reference evidence="11" key="1">
    <citation type="submission" date="2023-10" db="EMBL/GenBank/DDBJ databases">
        <authorList>
            <person name="Hackl T."/>
        </authorList>
    </citation>
    <scope>NUCLEOTIDE SEQUENCE</scope>
</reference>
<evidence type="ECO:0000256" key="8">
    <source>
        <dbReference type="PIRSR" id="PIRSR602401-1"/>
    </source>
</evidence>
<evidence type="ECO:0000256" key="9">
    <source>
        <dbReference type="RuleBase" id="RU000461"/>
    </source>
</evidence>
<dbReference type="PANTHER" id="PTHR24305">
    <property type="entry name" value="CYTOCHROME P450"/>
    <property type="match status" value="1"/>
</dbReference>
<keyword evidence="10" id="KW-0812">Transmembrane</keyword>
<dbReference type="AlphaFoldDB" id="A0AAI8VUH1"/>
<dbReference type="GO" id="GO:0005506">
    <property type="term" value="F:iron ion binding"/>
    <property type="evidence" value="ECO:0007669"/>
    <property type="project" value="InterPro"/>
</dbReference>
<evidence type="ECO:0000256" key="1">
    <source>
        <dbReference type="ARBA" id="ARBA00001971"/>
    </source>
</evidence>
<feature type="transmembrane region" description="Helical" evidence="10">
    <location>
        <begin position="12"/>
        <end position="36"/>
    </location>
</feature>
<keyword evidence="10" id="KW-1133">Transmembrane helix</keyword>
<feature type="binding site" description="axial binding residue" evidence="8">
    <location>
        <position position="533"/>
    </location>
    <ligand>
        <name>heme</name>
        <dbReference type="ChEBI" id="CHEBI:30413"/>
    </ligand>
    <ligandPart>
        <name>Fe</name>
        <dbReference type="ChEBI" id="CHEBI:18248"/>
    </ligandPart>
</feature>
<keyword evidence="5 9" id="KW-0560">Oxidoreductase</keyword>
<evidence type="ECO:0000256" key="7">
    <source>
        <dbReference type="ARBA" id="ARBA00023033"/>
    </source>
</evidence>
<comment type="similarity">
    <text evidence="2 9">Belongs to the cytochrome P450 family.</text>
</comment>
<dbReference type="PROSITE" id="PS00086">
    <property type="entry name" value="CYTOCHROME_P450"/>
    <property type="match status" value="1"/>
</dbReference>
<organism evidence="11 12">
    <name type="scientific">Anthostomella pinea</name>
    <dbReference type="NCBI Taxonomy" id="933095"/>
    <lineage>
        <taxon>Eukaryota</taxon>
        <taxon>Fungi</taxon>
        <taxon>Dikarya</taxon>
        <taxon>Ascomycota</taxon>
        <taxon>Pezizomycotina</taxon>
        <taxon>Sordariomycetes</taxon>
        <taxon>Xylariomycetidae</taxon>
        <taxon>Xylariales</taxon>
        <taxon>Xylariaceae</taxon>
        <taxon>Anthostomella</taxon>
    </lineage>
</organism>
<keyword evidence="6 8" id="KW-0408">Iron</keyword>
<evidence type="ECO:0000256" key="4">
    <source>
        <dbReference type="ARBA" id="ARBA00022723"/>
    </source>
</evidence>
<dbReference type="InterPro" id="IPR002401">
    <property type="entry name" value="Cyt_P450_E_grp-I"/>
</dbReference>
<comment type="cofactor">
    <cofactor evidence="1 8">
        <name>heme</name>
        <dbReference type="ChEBI" id="CHEBI:30413"/>
    </cofactor>
</comment>
<evidence type="ECO:0000256" key="10">
    <source>
        <dbReference type="SAM" id="Phobius"/>
    </source>
</evidence>
<evidence type="ECO:0000256" key="2">
    <source>
        <dbReference type="ARBA" id="ARBA00010617"/>
    </source>
</evidence>
<dbReference type="InterPro" id="IPR017972">
    <property type="entry name" value="Cyt_P450_CS"/>
</dbReference>
<comment type="caution">
    <text evidence="11">The sequence shown here is derived from an EMBL/GenBank/DDBJ whole genome shotgun (WGS) entry which is preliminary data.</text>
</comment>
<dbReference type="PRINTS" id="PR00385">
    <property type="entry name" value="P450"/>
</dbReference>
<evidence type="ECO:0000256" key="3">
    <source>
        <dbReference type="ARBA" id="ARBA00022617"/>
    </source>
</evidence>
<dbReference type="GO" id="GO:0016705">
    <property type="term" value="F:oxidoreductase activity, acting on paired donors, with incorporation or reduction of molecular oxygen"/>
    <property type="evidence" value="ECO:0007669"/>
    <property type="project" value="InterPro"/>
</dbReference>
<dbReference type="Proteomes" id="UP001295740">
    <property type="component" value="Unassembled WGS sequence"/>
</dbReference>
<evidence type="ECO:0000313" key="11">
    <source>
        <dbReference type="EMBL" id="CAJ2511289.1"/>
    </source>
</evidence>
<evidence type="ECO:0000313" key="12">
    <source>
        <dbReference type="Proteomes" id="UP001295740"/>
    </source>
</evidence>
<feature type="transmembrane region" description="Helical" evidence="10">
    <location>
        <begin position="48"/>
        <end position="67"/>
    </location>
</feature>
<dbReference type="PRINTS" id="PR00463">
    <property type="entry name" value="EP450I"/>
</dbReference>
<dbReference type="InterPro" id="IPR036396">
    <property type="entry name" value="Cyt_P450_sf"/>
</dbReference>
<feature type="transmembrane region" description="Helical" evidence="10">
    <location>
        <begin position="87"/>
        <end position="108"/>
    </location>
</feature>
<dbReference type="InterPro" id="IPR001128">
    <property type="entry name" value="Cyt_P450"/>
</dbReference>
<name>A0AAI8VUH1_9PEZI</name>
<dbReference type="GO" id="GO:0004497">
    <property type="term" value="F:monooxygenase activity"/>
    <property type="evidence" value="ECO:0007669"/>
    <property type="project" value="UniProtKB-KW"/>
</dbReference>
<dbReference type="PANTHER" id="PTHR24305:SF187">
    <property type="entry name" value="P450, PUTATIVE (EUROFUNG)-RELATED"/>
    <property type="match status" value="1"/>
</dbReference>
<dbReference type="Pfam" id="PF00067">
    <property type="entry name" value="p450"/>
    <property type="match status" value="1"/>
</dbReference>
<keyword evidence="4 8" id="KW-0479">Metal-binding</keyword>
<keyword evidence="3 8" id="KW-0349">Heme</keyword>
<dbReference type="SUPFAM" id="SSF48264">
    <property type="entry name" value="Cytochrome P450"/>
    <property type="match status" value="1"/>
</dbReference>
<protein>
    <submittedName>
        <fullName evidence="11">Uu.00g069140.m01.CDS01</fullName>
    </submittedName>
</protein>
<keyword evidence="10" id="KW-0472">Membrane</keyword>
<dbReference type="GO" id="GO:0020037">
    <property type="term" value="F:heme binding"/>
    <property type="evidence" value="ECO:0007669"/>
    <property type="project" value="InterPro"/>
</dbReference>
<accession>A0AAI8VUH1</accession>
<evidence type="ECO:0000256" key="5">
    <source>
        <dbReference type="ARBA" id="ARBA00023002"/>
    </source>
</evidence>